<evidence type="ECO:0000313" key="8">
    <source>
        <dbReference type="EMBL" id="CAH1795264.1"/>
    </source>
</evidence>
<comment type="caution">
    <text evidence="8">The sequence shown here is derived from an EMBL/GenBank/DDBJ whole genome shotgun (WGS) entry which is preliminary data.</text>
</comment>
<dbReference type="OrthoDB" id="1922221at2759"/>
<evidence type="ECO:0000256" key="6">
    <source>
        <dbReference type="SAM" id="MobiDB-lite"/>
    </source>
</evidence>
<proteinExistence type="inferred from homology"/>
<keyword evidence="3 5" id="KW-0268">Exocytosis</keyword>
<comment type="similarity">
    <text evidence="1 5">Belongs to the EXO70 family.</text>
</comment>
<dbReference type="GO" id="GO:0015031">
    <property type="term" value="P:protein transport"/>
    <property type="evidence" value="ECO:0007669"/>
    <property type="project" value="UniProtKB-KW"/>
</dbReference>
<accession>A0A8S4PPA6</accession>
<dbReference type="PANTHER" id="PTHR12542:SF41">
    <property type="entry name" value="EXOCYST COMPLEX COMPONENT 7"/>
    <property type="match status" value="1"/>
</dbReference>
<dbReference type="InterPro" id="IPR046364">
    <property type="entry name" value="Exo70_C"/>
</dbReference>
<evidence type="ECO:0000256" key="4">
    <source>
        <dbReference type="ARBA" id="ARBA00026169"/>
    </source>
</evidence>
<dbReference type="Pfam" id="PF20669">
    <property type="entry name" value="Exo70_N"/>
    <property type="match status" value="1"/>
</dbReference>
<dbReference type="Gene3D" id="1.20.1280.170">
    <property type="entry name" value="Exocyst complex component Exo70"/>
    <property type="match status" value="2"/>
</dbReference>
<feature type="region of interest" description="Disordered" evidence="6">
    <location>
        <begin position="236"/>
        <end position="273"/>
    </location>
</feature>
<dbReference type="AlphaFoldDB" id="A0A8S4PPA6"/>
<sequence>MDESIVNKADIDEKLQREMRNLSNLKASLMKSNQMTENMLTILSNFDGRLRKLEDTIVPVYNETGNLQRRQENVEKTLQSLDNAINFYHIAREVDNDIREGPSAGLEHYLECMEKLQGAMDYFKINNPASPEMSTATTLFEAGKDSLEREFKDILQQYSKPVPAIALLNKLSETEEEKSEDESLKLETLSQDVIEDLSTISKWLTTKGNSYDFMNAYAQIRSGVVTRSLEVLKDHGKTGSGGSGTFNMPLSPAVGNKPRTPQKPIPARRESRKNRFAEFGSRKGSIATIKQQFHGFKMEAGMAMGHKRTVSGQPTDVAKDEIPEIEVEVYVVTASALLKLLQSEASLMTEIIPEKHQRKIFDVLVQPGLKVLTNDGENISSLAKWATGRHDFSAILSVCHVLKHLRTIKPDFDITLEGCSAPTRQLLTSLVTTLNSTGSKALQDFIDTIKNDPDKSYNLPKDGTVHELTSNTVNFLEQLAEYSDTVGAMLMTQGADPSARQDNKHSKKLAEYMTKVLSALGLNMSNKSEVYTDQSLGAIFMLNNYNYILKSMKKSGLLSVVHLWNPDVEKYYDDQIVEQKRRYSQSWSRVLHYVMEGFKPISQQKTESPASVHMKDFLRGVELKDKDRQIIKDKFTGFNKEMEDIYRLQKAYAVPEPNLRKSMKQDNKDYILDKYKMFRNKYMHMNFTKNPDKYIKYTVEDVSSFIDRFFESAE</sequence>
<dbReference type="EMBL" id="CAIIXF020000009">
    <property type="protein sequence ID" value="CAH1795264.1"/>
    <property type="molecule type" value="Genomic_DNA"/>
</dbReference>
<keyword evidence="5" id="KW-0653">Protein transport</keyword>
<evidence type="ECO:0000259" key="7">
    <source>
        <dbReference type="Pfam" id="PF03081"/>
    </source>
</evidence>
<comment type="function">
    <text evidence="5">Component of the exocyst complex involved in the docking of exocytic vesicles with fusion sites on the plasma membrane.</text>
</comment>
<dbReference type="InterPro" id="IPR016159">
    <property type="entry name" value="Cullin_repeat-like_dom_sf"/>
</dbReference>
<organism evidence="8 9">
    <name type="scientific">Owenia fusiformis</name>
    <name type="common">Polychaete worm</name>
    <dbReference type="NCBI Taxonomy" id="6347"/>
    <lineage>
        <taxon>Eukaryota</taxon>
        <taxon>Metazoa</taxon>
        <taxon>Spiralia</taxon>
        <taxon>Lophotrochozoa</taxon>
        <taxon>Annelida</taxon>
        <taxon>Polychaeta</taxon>
        <taxon>Sedentaria</taxon>
        <taxon>Canalipalpata</taxon>
        <taxon>Sabellida</taxon>
        <taxon>Oweniida</taxon>
        <taxon>Oweniidae</taxon>
        <taxon>Owenia</taxon>
    </lineage>
</organism>
<name>A0A8S4PPA6_OWEFU</name>
<keyword evidence="9" id="KW-1185">Reference proteome</keyword>
<evidence type="ECO:0000256" key="5">
    <source>
        <dbReference type="RuleBase" id="RU365026"/>
    </source>
</evidence>
<dbReference type="GO" id="GO:0006887">
    <property type="term" value="P:exocytosis"/>
    <property type="evidence" value="ECO:0007669"/>
    <property type="project" value="UniProtKB-KW"/>
</dbReference>
<evidence type="ECO:0000256" key="1">
    <source>
        <dbReference type="ARBA" id="ARBA00006756"/>
    </source>
</evidence>
<dbReference type="Pfam" id="PF03081">
    <property type="entry name" value="Exo70_C"/>
    <property type="match status" value="1"/>
</dbReference>
<keyword evidence="2 5" id="KW-0813">Transport</keyword>
<evidence type="ECO:0000256" key="3">
    <source>
        <dbReference type="ARBA" id="ARBA00022483"/>
    </source>
</evidence>
<dbReference type="PANTHER" id="PTHR12542">
    <property type="entry name" value="EXOCYST COMPLEX PROTEIN EXO70"/>
    <property type="match status" value="1"/>
</dbReference>
<dbReference type="Proteomes" id="UP000749559">
    <property type="component" value="Unassembled WGS sequence"/>
</dbReference>
<dbReference type="InterPro" id="IPR004140">
    <property type="entry name" value="Exo70"/>
</dbReference>
<gene>
    <name evidence="8" type="ORF">OFUS_LOCUS19831</name>
</gene>
<reference evidence="8" key="1">
    <citation type="submission" date="2022-03" db="EMBL/GenBank/DDBJ databases">
        <authorList>
            <person name="Martin C."/>
        </authorList>
    </citation>
    <scope>NUCLEOTIDE SEQUENCE</scope>
</reference>
<dbReference type="SUPFAM" id="SSF74788">
    <property type="entry name" value="Cullin repeat-like"/>
    <property type="match status" value="1"/>
</dbReference>
<feature type="domain" description="Exocyst complex subunit Exo70 C-terminal" evidence="7">
    <location>
        <begin position="333"/>
        <end position="707"/>
    </location>
</feature>
<dbReference type="GO" id="GO:0005546">
    <property type="term" value="F:phosphatidylinositol-4,5-bisphosphate binding"/>
    <property type="evidence" value="ECO:0007669"/>
    <property type="project" value="InterPro"/>
</dbReference>
<protein>
    <recommendedName>
        <fullName evidence="4 5">Exocyst complex component 7</fullName>
    </recommendedName>
    <alternativeName>
        <fullName evidence="5">Exocyst complex component Exo70</fullName>
    </alternativeName>
</protein>
<evidence type="ECO:0000313" key="9">
    <source>
        <dbReference type="Proteomes" id="UP000749559"/>
    </source>
</evidence>
<evidence type="ECO:0000256" key="2">
    <source>
        <dbReference type="ARBA" id="ARBA00022448"/>
    </source>
</evidence>
<dbReference type="GO" id="GO:0000145">
    <property type="term" value="C:exocyst"/>
    <property type="evidence" value="ECO:0007669"/>
    <property type="project" value="InterPro"/>
</dbReference>